<gene>
    <name evidence="1" type="ORF">SAMN05421882_10675</name>
</gene>
<evidence type="ECO:0000313" key="2">
    <source>
        <dbReference type="Proteomes" id="UP000183454"/>
    </source>
</evidence>
<protein>
    <submittedName>
        <fullName evidence="1">Uncharacterized protein</fullName>
    </submittedName>
</protein>
<name>A0A1H2Z746_9PROT</name>
<sequence>MSKEEYVGRVFKQTGRAERDLGGDLRGALTPVKAKYHACITNPKVIGELLRSINGLVGSYITKCALQLAPLMTEIART</sequence>
<evidence type="ECO:0000313" key="1">
    <source>
        <dbReference type="EMBL" id="SDX13137.1"/>
    </source>
</evidence>
<dbReference type="EMBL" id="FNNH01000067">
    <property type="protein sequence ID" value="SDX13137.1"/>
    <property type="molecule type" value="Genomic_DNA"/>
</dbReference>
<organism evidence="1 2">
    <name type="scientific">Nitrosomonas communis</name>
    <dbReference type="NCBI Taxonomy" id="44574"/>
    <lineage>
        <taxon>Bacteria</taxon>
        <taxon>Pseudomonadati</taxon>
        <taxon>Pseudomonadota</taxon>
        <taxon>Betaproteobacteria</taxon>
        <taxon>Nitrosomonadales</taxon>
        <taxon>Nitrosomonadaceae</taxon>
        <taxon>Nitrosomonas</taxon>
    </lineage>
</organism>
<reference evidence="1 2" key="1">
    <citation type="submission" date="2016-10" db="EMBL/GenBank/DDBJ databases">
        <authorList>
            <person name="de Groot N.N."/>
        </authorList>
    </citation>
    <scope>NUCLEOTIDE SEQUENCE [LARGE SCALE GENOMIC DNA]</scope>
    <source>
        <strain evidence="1 2">Nm110</strain>
    </source>
</reference>
<dbReference type="Proteomes" id="UP000183454">
    <property type="component" value="Unassembled WGS sequence"/>
</dbReference>
<dbReference type="RefSeq" id="WP_074668140.1">
    <property type="nucleotide sequence ID" value="NZ_FNNH01000067.1"/>
</dbReference>
<accession>A0A1H2Z746</accession>
<proteinExistence type="predicted"/>
<dbReference type="AlphaFoldDB" id="A0A1H2Z746"/>